<dbReference type="InterPro" id="IPR027417">
    <property type="entry name" value="P-loop_NTPase"/>
</dbReference>
<protein>
    <submittedName>
        <fullName evidence="2">ParA family protein</fullName>
    </submittedName>
</protein>
<dbReference type="RefSeq" id="WP_176071949.1">
    <property type="nucleotide sequence ID" value="NZ_JABWMJ010000028.1"/>
</dbReference>
<dbReference type="AlphaFoldDB" id="A0A7Y6TZF8"/>
<dbReference type="PANTHER" id="PTHR13696">
    <property type="entry name" value="P-LOOP CONTAINING NUCLEOSIDE TRIPHOSPHATE HYDROLASE"/>
    <property type="match status" value="1"/>
</dbReference>
<dbReference type="InterPro" id="IPR050678">
    <property type="entry name" value="DNA_Partitioning_ATPase"/>
</dbReference>
<dbReference type="Pfam" id="PF13614">
    <property type="entry name" value="AAA_31"/>
    <property type="match status" value="1"/>
</dbReference>
<dbReference type="Proteomes" id="UP000529637">
    <property type="component" value="Unassembled WGS sequence"/>
</dbReference>
<feature type="domain" description="AAA" evidence="1">
    <location>
        <begin position="1"/>
        <end position="175"/>
    </location>
</feature>
<gene>
    <name evidence="2" type="ORF">HQN59_25480</name>
</gene>
<sequence>MKTLVVCNQKGGVGKSAVSTLLTHYLAHKGHRVLAIDLDHQGNLTTPLVQSGRLAVAGITSDALMTGPLAALPDRPQVLVPSGRALLGLERQPAQHTPLARQFRDFLAKVDRSFDVCIVDTNPNPDIRVISALASADFALSPIQLNQEAMDGVAGLLNHERVGLRKIKAVLNPKLTLIGLLPTLVEPTPYQRANFVQVVQRYHALLIRLGAGPGAFASIPRRSCIAEAQSEGAVLWEMKKTAARDTWHEIEPSLARIAAFVNGTKTVLEANHATAP</sequence>
<evidence type="ECO:0000313" key="2">
    <source>
        <dbReference type="EMBL" id="NUZ09095.1"/>
    </source>
</evidence>
<comment type="caution">
    <text evidence="2">The sequence shown here is derived from an EMBL/GenBank/DDBJ whole genome shotgun (WGS) entry which is preliminary data.</text>
</comment>
<proteinExistence type="predicted"/>
<dbReference type="PANTHER" id="PTHR13696:SF99">
    <property type="entry name" value="COBYRINIC ACID AC-DIAMIDE SYNTHASE"/>
    <property type="match status" value="1"/>
</dbReference>
<evidence type="ECO:0000313" key="3">
    <source>
        <dbReference type="Proteomes" id="UP000529637"/>
    </source>
</evidence>
<dbReference type="CDD" id="cd02042">
    <property type="entry name" value="ParAB_family"/>
    <property type="match status" value="1"/>
</dbReference>
<keyword evidence="3" id="KW-1185">Reference proteome</keyword>
<dbReference type="SUPFAM" id="SSF52540">
    <property type="entry name" value="P-loop containing nucleoside triphosphate hydrolases"/>
    <property type="match status" value="1"/>
</dbReference>
<accession>A0A7Y6TZF8</accession>
<dbReference type="Gene3D" id="3.40.50.300">
    <property type="entry name" value="P-loop containing nucleotide triphosphate hydrolases"/>
    <property type="match status" value="1"/>
</dbReference>
<dbReference type="EMBL" id="JABWMJ010000028">
    <property type="protein sequence ID" value="NUZ09095.1"/>
    <property type="molecule type" value="Genomic_DNA"/>
</dbReference>
<evidence type="ECO:0000259" key="1">
    <source>
        <dbReference type="Pfam" id="PF13614"/>
    </source>
</evidence>
<name>A0A7Y6TZF8_9BURK</name>
<dbReference type="InterPro" id="IPR025669">
    <property type="entry name" value="AAA_dom"/>
</dbReference>
<reference evidence="2 3" key="1">
    <citation type="submission" date="2020-06" db="EMBL/GenBank/DDBJ databases">
        <title>Schlegella sp. ID0723 isolated from air conditioner.</title>
        <authorList>
            <person name="Kim D.Y."/>
            <person name="Kim D.-U."/>
        </authorList>
    </citation>
    <scope>NUCLEOTIDE SEQUENCE [LARGE SCALE GENOMIC DNA]</scope>
    <source>
        <strain evidence="2 3">ID0723</strain>
    </source>
</reference>
<organism evidence="2 3">
    <name type="scientific">Piscinibacter koreensis</name>
    <dbReference type="NCBI Taxonomy" id="2742824"/>
    <lineage>
        <taxon>Bacteria</taxon>
        <taxon>Pseudomonadati</taxon>
        <taxon>Pseudomonadota</taxon>
        <taxon>Betaproteobacteria</taxon>
        <taxon>Burkholderiales</taxon>
        <taxon>Sphaerotilaceae</taxon>
        <taxon>Piscinibacter</taxon>
    </lineage>
</organism>